<dbReference type="InterPro" id="IPR036621">
    <property type="entry name" value="Anticodon-bd_dom_sf"/>
</dbReference>
<protein>
    <recommendedName>
        <fullName evidence="4">DNA polymerase subunit gamma-2, mitochondrial</fullName>
    </recommendedName>
</protein>
<reference evidence="2 3" key="1">
    <citation type="submission" date="2024-07" db="EMBL/GenBank/DDBJ databases">
        <title>Chromosome-level genome assembly of the water stick insect Ranatra chinensis (Heteroptera: Nepidae).</title>
        <authorList>
            <person name="Liu X."/>
        </authorList>
    </citation>
    <scope>NUCLEOTIDE SEQUENCE [LARGE SCALE GENOMIC DNA]</scope>
    <source>
        <strain evidence="2">Cailab_2021Rc</strain>
        <tissue evidence="2">Muscle</tissue>
    </source>
</reference>
<proteinExistence type="predicted"/>
<evidence type="ECO:0000313" key="3">
    <source>
        <dbReference type="Proteomes" id="UP001558652"/>
    </source>
</evidence>
<accession>A0ABD0YB14</accession>
<dbReference type="SUPFAM" id="SSF52954">
    <property type="entry name" value="Class II aaRS ABD-related"/>
    <property type="match status" value="1"/>
</dbReference>
<dbReference type="Gene3D" id="3.30.930.10">
    <property type="entry name" value="Bira Bifunctional Protein, Domain 2"/>
    <property type="match status" value="1"/>
</dbReference>
<feature type="compositionally biased region" description="Low complexity" evidence="1">
    <location>
        <begin position="1"/>
        <end position="13"/>
    </location>
</feature>
<dbReference type="AlphaFoldDB" id="A0ABD0YB14"/>
<dbReference type="SUPFAM" id="SSF55681">
    <property type="entry name" value="Class II aaRS and biotin synthetases"/>
    <property type="match status" value="1"/>
</dbReference>
<evidence type="ECO:0000313" key="2">
    <source>
        <dbReference type="EMBL" id="KAL1116223.1"/>
    </source>
</evidence>
<organism evidence="2 3">
    <name type="scientific">Ranatra chinensis</name>
    <dbReference type="NCBI Taxonomy" id="642074"/>
    <lineage>
        <taxon>Eukaryota</taxon>
        <taxon>Metazoa</taxon>
        <taxon>Ecdysozoa</taxon>
        <taxon>Arthropoda</taxon>
        <taxon>Hexapoda</taxon>
        <taxon>Insecta</taxon>
        <taxon>Pterygota</taxon>
        <taxon>Neoptera</taxon>
        <taxon>Paraneoptera</taxon>
        <taxon>Hemiptera</taxon>
        <taxon>Heteroptera</taxon>
        <taxon>Panheteroptera</taxon>
        <taxon>Nepomorpha</taxon>
        <taxon>Nepidae</taxon>
        <taxon>Ranatrinae</taxon>
        <taxon>Ranatra</taxon>
    </lineage>
</organism>
<dbReference type="Proteomes" id="UP001558652">
    <property type="component" value="Unassembled WGS sequence"/>
</dbReference>
<feature type="region of interest" description="Disordered" evidence="1">
    <location>
        <begin position="1"/>
        <end position="21"/>
    </location>
</feature>
<name>A0ABD0YB14_9HEMI</name>
<dbReference type="EMBL" id="JBFDAA010000018">
    <property type="protein sequence ID" value="KAL1116223.1"/>
    <property type="molecule type" value="Genomic_DNA"/>
</dbReference>
<sequence length="285" mass="32192">EVEAEAPPRTPARAKVEPQEKENLPEERLLWRVRKYTRLRYLAVAAPQGARQFFYSWQHARKRWWRMLSAEPGRFSFADAPADSKELPDDGVGEEVKILASFDWGQHCLETACYHGAALFQNLDIPSQNLFSIRANGKRCPPHLVEFSCNLELGAFTYIADCLKDRKPARSVCMFHRKLAPYKFAFAAPPVSSSDELDELKSLCRCLGLDLRKHGLTALLPSPVEFGKKALSHQVTFHDGLGVPYVLVVRPETLKTGIAGLRGRDTTLEVRSTSLWFTLEVDVHS</sequence>
<evidence type="ECO:0008006" key="4">
    <source>
        <dbReference type="Google" id="ProtNLM"/>
    </source>
</evidence>
<comment type="caution">
    <text evidence="2">The sequence shown here is derived from an EMBL/GenBank/DDBJ whole genome shotgun (WGS) entry which is preliminary data.</text>
</comment>
<evidence type="ECO:0000256" key="1">
    <source>
        <dbReference type="SAM" id="MobiDB-lite"/>
    </source>
</evidence>
<feature type="non-terminal residue" evidence="2">
    <location>
        <position position="1"/>
    </location>
</feature>
<dbReference type="InterPro" id="IPR045864">
    <property type="entry name" value="aa-tRNA-synth_II/BPL/LPL"/>
</dbReference>
<dbReference type="Gene3D" id="3.40.50.800">
    <property type="entry name" value="Anticodon-binding domain"/>
    <property type="match status" value="1"/>
</dbReference>
<gene>
    <name evidence="2" type="ORF">AAG570_005718</name>
</gene>
<keyword evidence="3" id="KW-1185">Reference proteome</keyword>